<keyword evidence="1" id="KW-0732">Signal</keyword>
<name>A0A931FZ97_9ACTN</name>
<accession>A0A931FZ97</accession>
<organism evidence="2 3">
    <name type="scientific">Actinoplanes aureus</name>
    <dbReference type="NCBI Taxonomy" id="2792083"/>
    <lineage>
        <taxon>Bacteria</taxon>
        <taxon>Bacillati</taxon>
        <taxon>Actinomycetota</taxon>
        <taxon>Actinomycetes</taxon>
        <taxon>Micromonosporales</taxon>
        <taxon>Micromonosporaceae</taxon>
        <taxon>Actinoplanes</taxon>
    </lineage>
</organism>
<feature type="chain" id="PRO_5038117758" description="Peptidase inhibitor family I36" evidence="1">
    <location>
        <begin position="34"/>
        <end position="202"/>
    </location>
</feature>
<keyword evidence="3" id="KW-1185">Reference proteome</keyword>
<dbReference type="RefSeq" id="WP_196417245.1">
    <property type="nucleotide sequence ID" value="NZ_JADQTO010000015.1"/>
</dbReference>
<dbReference type="Proteomes" id="UP000598146">
    <property type="component" value="Unassembled WGS sequence"/>
</dbReference>
<feature type="signal peptide" evidence="1">
    <location>
        <begin position="1"/>
        <end position="33"/>
    </location>
</feature>
<evidence type="ECO:0008006" key="4">
    <source>
        <dbReference type="Google" id="ProtNLM"/>
    </source>
</evidence>
<proteinExistence type="predicted"/>
<comment type="caution">
    <text evidence="2">The sequence shown here is derived from an EMBL/GenBank/DDBJ whole genome shotgun (WGS) entry which is preliminary data.</text>
</comment>
<evidence type="ECO:0000256" key="1">
    <source>
        <dbReference type="SAM" id="SignalP"/>
    </source>
</evidence>
<protein>
    <recommendedName>
        <fullName evidence="4">Peptidase inhibitor family I36</fullName>
    </recommendedName>
</protein>
<sequence>MNITIGRGRKRLLLGILSLALIVGIGVPPAASAAPSDSPTSAATSDFTVADILRMNPKARQIAPNAVRVAPNVEVVLPAAGEVSALATGMTTAQCSYKYVCLYEGALGPGLYGGVVLRITNCGSYNLGHYSFPDFRYVGTAAGPKWNDRISAVIDNQTSAAAYPVFYNWEGSWKFKLSLGHQVFAPYVGDDQNDMYDRVDVC</sequence>
<evidence type="ECO:0000313" key="3">
    <source>
        <dbReference type="Proteomes" id="UP000598146"/>
    </source>
</evidence>
<gene>
    <name evidence="2" type="ORF">I4J89_28845</name>
</gene>
<reference evidence="2" key="1">
    <citation type="submission" date="2020-11" db="EMBL/GenBank/DDBJ databases">
        <title>Isolation and identification of active actinomycetes.</title>
        <authorList>
            <person name="Sun X."/>
        </authorList>
    </citation>
    <scope>NUCLEOTIDE SEQUENCE</scope>
    <source>
        <strain evidence="2">NEAU-A11</strain>
    </source>
</reference>
<evidence type="ECO:0000313" key="2">
    <source>
        <dbReference type="EMBL" id="MBG0565468.1"/>
    </source>
</evidence>
<dbReference type="AlphaFoldDB" id="A0A931FZ97"/>
<dbReference type="EMBL" id="JADQTO010000015">
    <property type="protein sequence ID" value="MBG0565468.1"/>
    <property type="molecule type" value="Genomic_DNA"/>
</dbReference>